<keyword evidence="2" id="KW-0677">Repeat</keyword>
<evidence type="ECO:0000256" key="3">
    <source>
        <dbReference type="PROSITE-ProRule" id="PRU00221"/>
    </source>
</evidence>
<feature type="repeat" description="WD" evidence="3">
    <location>
        <begin position="195"/>
        <end position="236"/>
    </location>
</feature>
<dbReference type="PRINTS" id="PR00320">
    <property type="entry name" value="GPROTEINBRPT"/>
</dbReference>
<dbReference type="InterPro" id="IPR015943">
    <property type="entry name" value="WD40/YVTN_repeat-like_dom_sf"/>
</dbReference>
<dbReference type="Gene3D" id="2.130.10.10">
    <property type="entry name" value="YVTN repeat-like/Quinoprotein amine dehydrogenase"/>
    <property type="match status" value="2"/>
</dbReference>
<dbReference type="InterPro" id="IPR036322">
    <property type="entry name" value="WD40_repeat_dom_sf"/>
</dbReference>
<evidence type="ECO:0000256" key="1">
    <source>
        <dbReference type="ARBA" id="ARBA00022574"/>
    </source>
</evidence>
<feature type="repeat" description="WD" evidence="3">
    <location>
        <begin position="238"/>
        <end position="279"/>
    </location>
</feature>
<feature type="domain" description="Protein kinase" evidence="4">
    <location>
        <begin position="371"/>
        <end position="572"/>
    </location>
</feature>
<proteinExistence type="predicted"/>
<evidence type="ECO:0000259" key="4">
    <source>
        <dbReference type="PROSITE" id="PS50011"/>
    </source>
</evidence>
<dbReference type="InterPro" id="IPR011009">
    <property type="entry name" value="Kinase-like_dom_sf"/>
</dbReference>
<dbReference type="Pfam" id="PF00400">
    <property type="entry name" value="WD40"/>
    <property type="match status" value="6"/>
</dbReference>
<dbReference type="GO" id="GO:0005524">
    <property type="term" value="F:ATP binding"/>
    <property type="evidence" value="ECO:0007669"/>
    <property type="project" value="InterPro"/>
</dbReference>
<dbReference type="GO" id="GO:1990234">
    <property type="term" value="C:transferase complex"/>
    <property type="evidence" value="ECO:0007669"/>
    <property type="project" value="UniProtKB-ARBA"/>
</dbReference>
<comment type="caution">
    <text evidence="5">The sequence shown here is derived from an EMBL/GenBank/DDBJ whole genome shotgun (WGS) entry which is preliminary data.</text>
</comment>
<dbReference type="Proteomes" id="UP000663827">
    <property type="component" value="Unassembled WGS sequence"/>
</dbReference>
<dbReference type="PANTHER" id="PTHR22847">
    <property type="entry name" value="WD40 REPEAT PROTEIN"/>
    <property type="match status" value="1"/>
</dbReference>
<keyword evidence="1 3" id="KW-0853">WD repeat</keyword>
<feature type="repeat" description="WD" evidence="3">
    <location>
        <begin position="152"/>
        <end position="193"/>
    </location>
</feature>
<name>A0A8H3HN47_9AGAM</name>
<dbReference type="CDD" id="cd00200">
    <property type="entry name" value="WD40"/>
    <property type="match status" value="1"/>
</dbReference>
<feature type="repeat" description="WD" evidence="3">
    <location>
        <begin position="281"/>
        <end position="311"/>
    </location>
</feature>
<protein>
    <recommendedName>
        <fullName evidence="4">Protein kinase domain-containing protein</fullName>
    </recommendedName>
</protein>
<dbReference type="SUPFAM" id="SSF56112">
    <property type="entry name" value="Protein kinase-like (PK-like)"/>
    <property type="match status" value="1"/>
</dbReference>
<dbReference type="InterPro" id="IPR001680">
    <property type="entry name" value="WD40_rpt"/>
</dbReference>
<accession>A0A8H3HN47</accession>
<dbReference type="PROSITE" id="PS50294">
    <property type="entry name" value="WD_REPEATS_REGION"/>
    <property type="match status" value="5"/>
</dbReference>
<dbReference type="Pfam" id="PF07714">
    <property type="entry name" value="PK_Tyr_Ser-Thr"/>
    <property type="match status" value="1"/>
</dbReference>
<evidence type="ECO:0000256" key="2">
    <source>
        <dbReference type="ARBA" id="ARBA00022737"/>
    </source>
</evidence>
<evidence type="ECO:0000313" key="5">
    <source>
        <dbReference type="EMBL" id="CAE7121679.1"/>
    </source>
</evidence>
<dbReference type="PROSITE" id="PS50082">
    <property type="entry name" value="WD_REPEATS_2"/>
    <property type="match status" value="6"/>
</dbReference>
<dbReference type="PROSITE" id="PS50011">
    <property type="entry name" value="PROTEIN_KINASE_DOM"/>
    <property type="match status" value="1"/>
</dbReference>
<feature type="repeat" description="WD" evidence="3">
    <location>
        <begin position="17"/>
        <end position="58"/>
    </location>
</feature>
<dbReference type="InterPro" id="IPR019775">
    <property type="entry name" value="WD40_repeat_CS"/>
</dbReference>
<dbReference type="PROSITE" id="PS00678">
    <property type="entry name" value="WD_REPEATS_1"/>
    <property type="match status" value="4"/>
</dbReference>
<dbReference type="PANTHER" id="PTHR22847:SF637">
    <property type="entry name" value="WD REPEAT DOMAIN 5B"/>
    <property type="match status" value="1"/>
</dbReference>
<dbReference type="InterPro" id="IPR000719">
    <property type="entry name" value="Prot_kinase_dom"/>
</dbReference>
<dbReference type="SMART" id="SM00220">
    <property type="entry name" value="S_TKc"/>
    <property type="match status" value="1"/>
</dbReference>
<gene>
    <name evidence="5" type="ORF">RDB_LOCUS56326</name>
</gene>
<dbReference type="GO" id="GO:0004672">
    <property type="term" value="F:protein kinase activity"/>
    <property type="evidence" value="ECO:0007669"/>
    <property type="project" value="InterPro"/>
</dbReference>
<dbReference type="SMART" id="SM00320">
    <property type="entry name" value="WD40"/>
    <property type="match status" value="7"/>
</dbReference>
<sequence length="572" mass="61996">MSSAPEPSQPHHSTIVHEGHQYGVCSIAFSPDGKSISSGSDDGTVRMWDAHSPSPTGEPLTGHTNWVKSISYSSLGNLVASGSADATLRIWDVNTGGQLGEPLGGDHWFFSVSFSLDANLLASGCGGSGPKTTEHSVQLWDVHKRVPACGPLKGHTDAVRSVGFSPDGTHVVSGSIDRTIRIWDVQRGVTIIEPIKAHNGSVNSASFSPDGSQVVSCSDDRTLRFWDARSGDIVSKPYEGHTNRLFSVAYSPNGTYVASGGVDGAVRIWDVRTARQVDEPFKEHRGWVQSVAFSPCGYYVASGSGDKKVIIRSILGKATEPSESSDTPEDEGTLLQNENTQIFGQMSLEQIFDCLVVTGCVDLSSHMNTNQDTAMIVSGGGFGDIWKGDLNNGTKVAIKAWRSNMLEQCSYKTLKRAARELHYWSRMKHKNIHQLMGVIMFKGIYLGMVSEWLENGNLHEYLRKNPDADRHQLCLDVASGLTYMHSQSTVHGDLKAANVLVSSDGVGMISDFDFSVMSEATSLVFTATSNSRTGSLRWAAPEMLPEEAPQRTKQSDVYALGMTMLASINLKD</sequence>
<organism evidence="5 6">
    <name type="scientific">Rhizoctonia solani</name>
    <dbReference type="NCBI Taxonomy" id="456999"/>
    <lineage>
        <taxon>Eukaryota</taxon>
        <taxon>Fungi</taxon>
        <taxon>Dikarya</taxon>
        <taxon>Basidiomycota</taxon>
        <taxon>Agaricomycotina</taxon>
        <taxon>Agaricomycetes</taxon>
        <taxon>Cantharellales</taxon>
        <taxon>Ceratobasidiaceae</taxon>
        <taxon>Rhizoctonia</taxon>
    </lineage>
</organism>
<dbReference type="EMBL" id="CAJNJQ010001128">
    <property type="protein sequence ID" value="CAE7121679.1"/>
    <property type="molecule type" value="Genomic_DNA"/>
</dbReference>
<feature type="repeat" description="WD" evidence="3">
    <location>
        <begin position="60"/>
        <end position="101"/>
    </location>
</feature>
<dbReference type="AlphaFoldDB" id="A0A8H3HN47"/>
<reference evidence="5" key="1">
    <citation type="submission" date="2021-01" db="EMBL/GenBank/DDBJ databases">
        <authorList>
            <person name="Kaushik A."/>
        </authorList>
    </citation>
    <scope>NUCLEOTIDE SEQUENCE</scope>
    <source>
        <strain evidence="5">AG5</strain>
    </source>
</reference>
<evidence type="ECO:0000313" key="6">
    <source>
        <dbReference type="Proteomes" id="UP000663827"/>
    </source>
</evidence>
<dbReference type="SUPFAM" id="SSF50978">
    <property type="entry name" value="WD40 repeat-like"/>
    <property type="match status" value="1"/>
</dbReference>
<dbReference type="InterPro" id="IPR020472">
    <property type="entry name" value="WD40_PAC1"/>
</dbReference>
<dbReference type="InterPro" id="IPR001245">
    <property type="entry name" value="Ser-Thr/Tyr_kinase_cat_dom"/>
</dbReference>
<dbReference type="Gene3D" id="1.10.510.10">
    <property type="entry name" value="Transferase(Phosphotransferase) domain 1"/>
    <property type="match status" value="1"/>
</dbReference>